<feature type="binding site" evidence="5">
    <location>
        <begin position="208"/>
        <end position="211"/>
    </location>
    <ligand>
        <name>substrate</name>
    </ligand>
</feature>
<sequence length="303" mass="34200">MHSEVNFIDNSHKNFNPTIAEALRTAREFLEGLNMEKPGIDCEVFMRSMLAISRAKLYAGLERNLSSQELENYNELIKRRSKREPVQYILGNQEFWSLDFFVNKNVLIPRPETEGLIEKVIARAKDKNINNEPLKILDIGTGCGNIAVSIAKELKSASIIATDISANALKVARINAERNGVAGRIIFVQGNLFTPFAKDLKFDFIVSNPPYIPSGQIDRLSPEVSKWEPRIALDGGEDGLCFYRKIIGEAFNCLCDDGFIMLEIGGDQAEGIKEIVRTHKEYSEVKINRDYSGKDRVAEIWIR</sequence>
<dbReference type="Pfam" id="PF05175">
    <property type="entry name" value="MTS"/>
    <property type="match status" value="1"/>
</dbReference>
<evidence type="ECO:0000313" key="8">
    <source>
        <dbReference type="EMBL" id="OGL52683.1"/>
    </source>
</evidence>
<dbReference type="EMBL" id="MGDI01000031">
    <property type="protein sequence ID" value="OGL52683.1"/>
    <property type="molecule type" value="Genomic_DNA"/>
</dbReference>
<evidence type="ECO:0000256" key="2">
    <source>
        <dbReference type="ARBA" id="ARBA00022679"/>
    </source>
</evidence>
<dbReference type="Proteomes" id="UP000178082">
    <property type="component" value="Unassembled WGS sequence"/>
</dbReference>
<dbReference type="STRING" id="1817883.A3G31_11295"/>
<evidence type="ECO:0000259" key="6">
    <source>
        <dbReference type="Pfam" id="PF05175"/>
    </source>
</evidence>
<comment type="caution">
    <text evidence="5">Lacks conserved residue(s) required for the propagation of feature annotation.</text>
</comment>
<dbReference type="NCBIfam" id="TIGR03534">
    <property type="entry name" value="RF_mod_PrmC"/>
    <property type="match status" value="1"/>
</dbReference>
<keyword evidence="2 5" id="KW-0808">Transferase</keyword>
<feature type="domain" description="Release factor glutamine methyltransferase N-terminal" evidence="7">
    <location>
        <begin position="21"/>
        <end position="91"/>
    </location>
</feature>
<dbReference type="InterPro" id="IPR029063">
    <property type="entry name" value="SAM-dependent_MTases_sf"/>
</dbReference>
<dbReference type="InterPro" id="IPR007848">
    <property type="entry name" value="Small_mtfrase_dom"/>
</dbReference>
<dbReference type="GO" id="GO:0003676">
    <property type="term" value="F:nucleic acid binding"/>
    <property type="evidence" value="ECO:0007669"/>
    <property type="project" value="InterPro"/>
</dbReference>
<comment type="caution">
    <text evidence="8">The sequence shown here is derived from an EMBL/GenBank/DDBJ whole genome shotgun (WGS) entry which is preliminary data.</text>
</comment>
<dbReference type="GO" id="GO:0032259">
    <property type="term" value="P:methylation"/>
    <property type="evidence" value="ECO:0007669"/>
    <property type="project" value="UniProtKB-KW"/>
</dbReference>
<organism evidence="8 9">
    <name type="scientific">Candidatus Schekmanbacteria bacterium RIFCSPLOWO2_12_FULL_38_15</name>
    <dbReference type="NCBI Taxonomy" id="1817883"/>
    <lineage>
        <taxon>Bacteria</taxon>
        <taxon>Candidatus Schekmaniibacteriota</taxon>
    </lineage>
</organism>
<reference evidence="8 9" key="1">
    <citation type="journal article" date="2016" name="Nat. Commun.">
        <title>Thousands of microbial genomes shed light on interconnected biogeochemical processes in an aquifer system.</title>
        <authorList>
            <person name="Anantharaman K."/>
            <person name="Brown C.T."/>
            <person name="Hug L.A."/>
            <person name="Sharon I."/>
            <person name="Castelle C.J."/>
            <person name="Probst A.J."/>
            <person name="Thomas B.C."/>
            <person name="Singh A."/>
            <person name="Wilkins M.J."/>
            <person name="Karaoz U."/>
            <person name="Brodie E.L."/>
            <person name="Williams K.H."/>
            <person name="Hubbard S.S."/>
            <person name="Banfield J.F."/>
        </authorList>
    </citation>
    <scope>NUCLEOTIDE SEQUENCE [LARGE SCALE GENOMIC DNA]</scope>
</reference>
<gene>
    <name evidence="5" type="primary">prmC</name>
    <name evidence="8" type="ORF">A3G31_11295</name>
</gene>
<dbReference type="SUPFAM" id="SSF53335">
    <property type="entry name" value="S-adenosyl-L-methionine-dependent methyltransferases"/>
    <property type="match status" value="1"/>
</dbReference>
<feature type="domain" description="Methyltransferase small" evidence="6">
    <location>
        <begin position="134"/>
        <end position="212"/>
    </location>
</feature>
<evidence type="ECO:0000256" key="5">
    <source>
        <dbReference type="HAMAP-Rule" id="MF_02126"/>
    </source>
</evidence>
<dbReference type="InterPro" id="IPR040758">
    <property type="entry name" value="PrmC_N"/>
</dbReference>
<comment type="catalytic activity">
    <reaction evidence="4 5">
        <text>L-glutaminyl-[peptide chain release factor] + S-adenosyl-L-methionine = N(5)-methyl-L-glutaminyl-[peptide chain release factor] + S-adenosyl-L-homocysteine + H(+)</text>
        <dbReference type="Rhea" id="RHEA:42896"/>
        <dbReference type="Rhea" id="RHEA-COMP:10271"/>
        <dbReference type="Rhea" id="RHEA-COMP:10272"/>
        <dbReference type="ChEBI" id="CHEBI:15378"/>
        <dbReference type="ChEBI" id="CHEBI:30011"/>
        <dbReference type="ChEBI" id="CHEBI:57856"/>
        <dbReference type="ChEBI" id="CHEBI:59789"/>
        <dbReference type="ChEBI" id="CHEBI:61891"/>
        <dbReference type="EC" id="2.1.1.297"/>
    </reaction>
</comment>
<dbReference type="Pfam" id="PF17827">
    <property type="entry name" value="PrmC_N"/>
    <property type="match status" value="1"/>
</dbReference>
<dbReference type="GO" id="GO:0102559">
    <property type="term" value="F:peptide chain release factor N(5)-glutamine methyltransferase activity"/>
    <property type="evidence" value="ECO:0007669"/>
    <property type="project" value="UniProtKB-EC"/>
</dbReference>
<dbReference type="InterPro" id="IPR004556">
    <property type="entry name" value="HemK-like"/>
</dbReference>
<dbReference type="CDD" id="cd02440">
    <property type="entry name" value="AdoMet_MTases"/>
    <property type="match status" value="1"/>
</dbReference>
<evidence type="ECO:0000259" key="7">
    <source>
        <dbReference type="Pfam" id="PF17827"/>
    </source>
</evidence>
<dbReference type="Gene3D" id="3.40.50.150">
    <property type="entry name" value="Vaccinia Virus protein VP39"/>
    <property type="match status" value="1"/>
</dbReference>
<feature type="binding site" evidence="5">
    <location>
        <position position="163"/>
    </location>
    <ligand>
        <name>S-adenosyl-L-methionine</name>
        <dbReference type="ChEBI" id="CHEBI:59789"/>
    </ligand>
</feature>
<feature type="binding site" evidence="5">
    <location>
        <position position="208"/>
    </location>
    <ligand>
        <name>S-adenosyl-L-methionine</name>
        <dbReference type="ChEBI" id="CHEBI:59789"/>
    </ligand>
</feature>
<dbReference type="EC" id="2.1.1.297" evidence="5"/>
<name>A0A1F7SFV9_9BACT</name>
<comment type="function">
    <text evidence="5">Methylates the class 1 translation termination release factors RF1/PrfA and RF2/PrfB on the glutamine residue of the universally conserved GGQ motif.</text>
</comment>
<feature type="binding site" evidence="5">
    <location>
        <begin position="140"/>
        <end position="144"/>
    </location>
    <ligand>
        <name>S-adenosyl-L-methionine</name>
        <dbReference type="ChEBI" id="CHEBI:59789"/>
    </ligand>
</feature>
<dbReference type="AlphaFoldDB" id="A0A1F7SFV9"/>
<evidence type="ECO:0000256" key="1">
    <source>
        <dbReference type="ARBA" id="ARBA00022603"/>
    </source>
</evidence>
<keyword evidence="3 5" id="KW-0949">S-adenosyl-L-methionine</keyword>
<dbReference type="InterPro" id="IPR019874">
    <property type="entry name" value="RF_methyltr_PrmC"/>
</dbReference>
<accession>A0A1F7SFV9</accession>
<evidence type="ECO:0000313" key="9">
    <source>
        <dbReference type="Proteomes" id="UP000178082"/>
    </source>
</evidence>
<dbReference type="PANTHER" id="PTHR18895:SF74">
    <property type="entry name" value="MTRF1L RELEASE FACTOR GLUTAMINE METHYLTRANSFERASE"/>
    <property type="match status" value="1"/>
</dbReference>
<evidence type="ECO:0000256" key="4">
    <source>
        <dbReference type="ARBA" id="ARBA00048391"/>
    </source>
</evidence>
<dbReference type="PROSITE" id="PS00092">
    <property type="entry name" value="N6_MTASE"/>
    <property type="match status" value="1"/>
</dbReference>
<dbReference type="PANTHER" id="PTHR18895">
    <property type="entry name" value="HEMK METHYLTRANSFERASE"/>
    <property type="match status" value="1"/>
</dbReference>
<proteinExistence type="inferred from homology"/>
<comment type="similarity">
    <text evidence="5">Belongs to the protein N5-glutamine methyltransferase family. PrmC subfamily.</text>
</comment>
<dbReference type="InterPro" id="IPR050320">
    <property type="entry name" value="N5-glutamine_MTase"/>
</dbReference>
<dbReference type="HAMAP" id="MF_02126">
    <property type="entry name" value="RF_methyltr_PrmC"/>
    <property type="match status" value="1"/>
</dbReference>
<dbReference type="Gene3D" id="1.10.8.10">
    <property type="entry name" value="DNA helicase RuvA subunit, C-terminal domain"/>
    <property type="match status" value="1"/>
</dbReference>
<protein>
    <recommendedName>
        <fullName evidence="5">Release factor glutamine methyltransferase</fullName>
        <shortName evidence="5">RF MTase</shortName>
        <ecNumber evidence="5">2.1.1.297</ecNumber>
    </recommendedName>
    <alternativeName>
        <fullName evidence="5">N5-glutamine methyltransferase PrmC</fullName>
    </alternativeName>
    <alternativeName>
        <fullName evidence="5">Protein-(glutamine-N5) MTase PrmC</fullName>
    </alternativeName>
    <alternativeName>
        <fullName evidence="5">Protein-glutamine N-methyltransferase PrmC</fullName>
    </alternativeName>
</protein>
<evidence type="ECO:0000256" key="3">
    <source>
        <dbReference type="ARBA" id="ARBA00022691"/>
    </source>
</evidence>
<dbReference type="NCBIfam" id="TIGR00536">
    <property type="entry name" value="hemK_fam"/>
    <property type="match status" value="1"/>
</dbReference>
<keyword evidence="1 5" id="KW-0489">Methyltransferase</keyword>
<dbReference type="InterPro" id="IPR002052">
    <property type="entry name" value="DNA_methylase_N6_adenine_CS"/>
</dbReference>